<dbReference type="EMBL" id="GBRH01258415">
    <property type="protein sequence ID" value="JAD39480.1"/>
    <property type="molecule type" value="Transcribed_RNA"/>
</dbReference>
<dbReference type="AlphaFoldDB" id="A0A0A8ZRT4"/>
<reference evidence="1" key="1">
    <citation type="submission" date="2014-09" db="EMBL/GenBank/DDBJ databases">
        <authorList>
            <person name="Magalhaes I.L.F."/>
            <person name="Oliveira U."/>
            <person name="Santos F.R."/>
            <person name="Vidigal T.H.D.A."/>
            <person name="Brescovit A.D."/>
            <person name="Santos A.J."/>
        </authorList>
    </citation>
    <scope>NUCLEOTIDE SEQUENCE</scope>
    <source>
        <tissue evidence="1">Shoot tissue taken approximately 20 cm above the soil surface</tissue>
    </source>
</reference>
<name>A0A0A8ZRT4_ARUDO</name>
<evidence type="ECO:0000313" key="1">
    <source>
        <dbReference type="EMBL" id="JAD39480.1"/>
    </source>
</evidence>
<accession>A0A0A8ZRT4</accession>
<proteinExistence type="predicted"/>
<protein>
    <submittedName>
        <fullName evidence="1">Uncharacterized protein</fullName>
    </submittedName>
</protein>
<reference evidence="1" key="2">
    <citation type="journal article" date="2015" name="Data Brief">
        <title>Shoot transcriptome of the giant reed, Arundo donax.</title>
        <authorList>
            <person name="Barrero R.A."/>
            <person name="Guerrero F.D."/>
            <person name="Moolhuijzen P."/>
            <person name="Goolsby J.A."/>
            <person name="Tidwell J."/>
            <person name="Bellgard S.E."/>
            <person name="Bellgard M.I."/>
        </authorList>
    </citation>
    <scope>NUCLEOTIDE SEQUENCE</scope>
    <source>
        <tissue evidence="1">Shoot tissue taken approximately 20 cm above the soil surface</tissue>
    </source>
</reference>
<organism evidence="1">
    <name type="scientific">Arundo donax</name>
    <name type="common">Giant reed</name>
    <name type="synonym">Donax arundinaceus</name>
    <dbReference type="NCBI Taxonomy" id="35708"/>
    <lineage>
        <taxon>Eukaryota</taxon>
        <taxon>Viridiplantae</taxon>
        <taxon>Streptophyta</taxon>
        <taxon>Embryophyta</taxon>
        <taxon>Tracheophyta</taxon>
        <taxon>Spermatophyta</taxon>
        <taxon>Magnoliopsida</taxon>
        <taxon>Liliopsida</taxon>
        <taxon>Poales</taxon>
        <taxon>Poaceae</taxon>
        <taxon>PACMAD clade</taxon>
        <taxon>Arundinoideae</taxon>
        <taxon>Arundineae</taxon>
        <taxon>Arundo</taxon>
    </lineage>
</organism>
<sequence>MHSPNMIEVSLILLIIIIL</sequence>